<evidence type="ECO:0000256" key="3">
    <source>
        <dbReference type="ARBA" id="ARBA00022723"/>
    </source>
</evidence>
<dbReference type="SUPFAM" id="SSF57850">
    <property type="entry name" value="RING/U-box"/>
    <property type="match status" value="3"/>
</dbReference>
<evidence type="ECO:0000256" key="4">
    <source>
        <dbReference type="ARBA" id="ARBA00022737"/>
    </source>
</evidence>
<feature type="domain" description="RING-type" evidence="11">
    <location>
        <begin position="64"/>
        <end position="113"/>
    </location>
</feature>
<keyword evidence="10" id="KW-0472">Membrane</keyword>
<feature type="region of interest" description="Disordered" evidence="9">
    <location>
        <begin position="399"/>
        <end position="449"/>
    </location>
</feature>
<dbReference type="GO" id="GO:0008270">
    <property type="term" value="F:zinc ion binding"/>
    <property type="evidence" value="ECO:0007669"/>
    <property type="project" value="UniProtKB-KW"/>
</dbReference>
<evidence type="ECO:0000256" key="2">
    <source>
        <dbReference type="ARBA" id="ARBA00022679"/>
    </source>
</evidence>
<protein>
    <recommendedName>
        <fullName evidence="15">RBR-type E3 ubiquitin transferase</fullName>
    </recommendedName>
</protein>
<dbReference type="CDD" id="cd20355">
    <property type="entry name" value="Rcat_RBR_RNF19"/>
    <property type="match status" value="1"/>
</dbReference>
<dbReference type="SMART" id="SM00647">
    <property type="entry name" value="IBR"/>
    <property type="match status" value="2"/>
</dbReference>
<keyword evidence="3" id="KW-0479">Metal-binding</keyword>
<dbReference type="PROSITE" id="PS50089">
    <property type="entry name" value="ZF_RING_2"/>
    <property type="match status" value="1"/>
</dbReference>
<evidence type="ECO:0000256" key="8">
    <source>
        <dbReference type="PROSITE-ProRule" id="PRU00175"/>
    </source>
</evidence>
<dbReference type="Pfam" id="PF01485">
    <property type="entry name" value="IBR"/>
    <property type="match status" value="1"/>
</dbReference>
<evidence type="ECO:0000313" key="14">
    <source>
        <dbReference type="Proteomes" id="UP000829354"/>
    </source>
</evidence>
<dbReference type="PANTHER" id="PTHR22770">
    <property type="entry name" value="UBIQUITIN CONJUGATING ENZYME 7 INTERACTING PROTEIN-RELATED"/>
    <property type="match status" value="1"/>
</dbReference>
<dbReference type="PROSITE" id="PS00518">
    <property type="entry name" value="ZF_RING_1"/>
    <property type="match status" value="1"/>
</dbReference>
<dbReference type="GO" id="GO:0016740">
    <property type="term" value="F:transferase activity"/>
    <property type="evidence" value="ECO:0007669"/>
    <property type="project" value="UniProtKB-KW"/>
</dbReference>
<dbReference type="EMBL" id="CP092621">
    <property type="protein sequence ID" value="UMM20000.1"/>
    <property type="molecule type" value="Genomic_DNA"/>
</dbReference>
<evidence type="ECO:0000256" key="9">
    <source>
        <dbReference type="SAM" id="MobiDB-lite"/>
    </source>
</evidence>
<dbReference type="PROSITE" id="PS51873">
    <property type="entry name" value="TRIAD"/>
    <property type="match status" value="1"/>
</dbReference>
<evidence type="ECO:0000256" key="7">
    <source>
        <dbReference type="ARBA" id="ARBA00022833"/>
    </source>
</evidence>
<dbReference type="Gene3D" id="1.20.120.1750">
    <property type="match status" value="1"/>
</dbReference>
<dbReference type="FunFam" id="3.30.40.10:FF:000137">
    <property type="entry name" value="RanBP-type and C3HC4-type zinc finger-containing protein 1"/>
    <property type="match status" value="1"/>
</dbReference>
<dbReference type="PANTHER" id="PTHR22770:SF13">
    <property type="entry name" value="RING-TYPE DOMAIN-CONTAINING PROTEIN"/>
    <property type="match status" value="1"/>
</dbReference>
<feature type="compositionally biased region" description="Acidic residues" evidence="9">
    <location>
        <begin position="432"/>
        <end position="449"/>
    </location>
</feature>
<keyword evidence="7" id="KW-0862">Zinc</keyword>
<keyword evidence="14" id="KW-1185">Reference proteome</keyword>
<evidence type="ECO:0000313" key="13">
    <source>
        <dbReference type="EMBL" id="UMM20000.1"/>
    </source>
</evidence>
<feature type="transmembrane region" description="Helical" evidence="10">
    <location>
        <begin position="322"/>
        <end position="340"/>
    </location>
</feature>
<dbReference type="AlphaFoldDB" id="A0AAE9JA28"/>
<keyword evidence="10" id="KW-1133">Transmembrane helix</keyword>
<gene>
    <name evidence="13" type="ORF">L5515_015388</name>
</gene>
<keyword evidence="10" id="KW-0812">Transmembrane</keyword>
<dbReference type="Pfam" id="PF22191">
    <property type="entry name" value="IBR_1"/>
    <property type="match status" value="1"/>
</dbReference>
<reference evidence="13 14" key="1">
    <citation type="submission" date="2022-04" db="EMBL/GenBank/DDBJ databases">
        <title>Chromosome-level reference genomes for two strains of Caenorhabditis briggsae: an improved platform for comparative genomics.</title>
        <authorList>
            <person name="Stevens L."/>
            <person name="Andersen E."/>
        </authorList>
    </citation>
    <scope>NUCLEOTIDE SEQUENCE [LARGE SCALE GENOMIC DNA]</scope>
    <source>
        <strain evidence="13">VX34</strain>
        <tissue evidence="13">Whole-organism</tissue>
    </source>
</reference>
<sequence length="449" mass="50572">MQQPVTRKEWLAKRNQPDLRVVRRNSRGYREPHRKSSIELGQDALAIQNSWSAALERQINMIECELCCESYRHPHDFLTLYNCRHQYCKRCVLRHTTICITEGRIEVPCPGCSEDIHPSDIKIITDDDRILYEKYEMFSVRRVLMTMDDMRFCPAPDCGFAVIVPNGSRCPRISCYNPRCQEEFCFDCKQFWHQGKACVEFSPNDPTSCRPCPRCQTLIMKANDGSCNHMTCTMCRAEFCWLCLKEITDFHYMSPTGCTFWGKKPWSAKRKLMWQIGTLIGTPAVVVATAVVSVPLIMGLVPYSIGKKVYRKMKSESKAKRAISTAAAVTGSAIVSPVVAGVAVVLGVPLAIGYTYIMVPKALIHDVTDMMNKKKQPEIMEITAGELLKLSMDESEELCKKPSTIVTSSETSEYRNADGSAPGPSSVTSSDYSEDFDSTDFVELTTDSD</sequence>
<dbReference type="Gene3D" id="2.20.25.20">
    <property type="match status" value="1"/>
</dbReference>
<dbReference type="InterPro" id="IPR044066">
    <property type="entry name" value="TRIAD_supradom"/>
</dbReference>
<dbReference type="InterPro" id="IPR013083">
    <property type="entry name" value="Znf_RING/FYVE/PHD"/>
</dbReference>
<evidence type="ECO:0000256" key="1">
    <source>
        <dbReference type="ARBA" id="ARBA00004906"/>
    </source>
</evidence>
<proteinExistence type="predicted"/>
<keyword evidence="6" id="KW-0833">Ubl conjugation pathway</keyword>
<dbReference type="CDD" id="cd20338">
    <property type="entry name" value="BRcat_RBR_RNF19"/>
    <property type="match status" value="1"/>
</dbReference>
<dbReference type="InterPro" id="IPR001841">
    <property type="entry name" value="Znf_RING"/>
</dbReference>
<evidence type="ECO:0008006" key="15">
    <source>
        <dbReference type="Google" id="ProtNLM"/>
    </source>
</evidence>
<keyword evidence="4" id="KW-0677">Repeat</keyword>
<evidence type="ECO:0000259" key="12">
    <source>
        <dbReference type="PROSITE" id="PS51873"/>
    </source>
</evidence>
<keyword evidence="2" id="KW-0808">Transferase</keyword>
<organism evidence="13 14">
    <name type="scientific">Caenorhabditis briggsae</name>
    <dbReference type="NCBI Taxonomy" id="6238"/>
    <lineage>
        <taxon>Eukaryota</taxon>
        <taxon>Metazoa</taxon>
        <taxon>Ecdysozoa</taxon>
        <taxon>Nematoda</taxon>
        <taxon>Chromadorea</taxon>
        <taxon>Rhabditida</taxon>
        <taxon>Rhabditina</taxon>
        <taxon>Rhabditomorpha</taxon>
        <taxon>Rhabditoidea</taxon>
        <taxon>Rhabditidae</taxon>
        <taxon>Peloderinae</taxon>
        <taxon>Caenorhabditis</taxon>
    </lineage>
</organism>
<evidence type="ECO:0000259" key="11">
    <source>
        <dbReference type="PROSITE" id="PS50089"/>
    </source>
</evidence>
<name>A0AAE9JA28_CAEBR</name>
<comment type="pathway">
    <text evidence="1">Protein modification; protein ubiquitination.</text>
</comment>
<feature type="transmembrane region" description="Helical" evidence="10">
    <location>
        <begin position="272"/>
        <end position="301"/>
    </location>
</feature>
<dbReference type="InterPro" id="IPR017907">
    <property type="entry name" value="Znf_RING_CS"/>
</dbReference>
<dbReference type="InterPro" id="IPR002867">
    <property type="entry name" value="IBR_dom"/>
</dbReference>
<evidence type="ECO:0000256" key="6">
    <source>
        <dbReference type="ARBA" id="ARBA00022786"/>
    </source>
</evidence>
<keyword evidence="5 8" id="KW-0863">Zinc-finger</keyword>
<evidence type="ECO:0000256" key="5">
    <source>
        <dbReference type="ARBA" id="ARBA00022771"/>
    </source>
</evidence>
<accession>A0AAE9JA28</accession>
<dbReference type="Proteomes" id="UP000829354">
    <property type="component" value="Chromosome II"/>
</dbReference>
<dbReference type="Gene3D" id="3.30.40.10">
    <property type="entry name" value="Zinc/RING finger domain, C3HC4 (zinc finger)"/>
    <property type="match status" value="1"/>
</dbReference>
<dbReference type="InterPro" id="IPR051628">
    <property type="entry name" value="LUBAC_E3_Ligases"/>
</dbReference>
<feature type="domain" description="RING-type" evidence="12">
    <location>
        <begin position="60"/>
        <end position="262"/>
    </location>
</feature>
<evidence type="ECO:0000256" key="10">
    <source>
        <dbReference type="SAM" id="Phobius"/>
    </source>
</evidence>